<organism evidence="6 7">
    <name type="scientific">Fasciola hepatica</name>
    <name type="common">Liver fluke</name>
    <dbReference type="NCBI Taxonomy" id="6192"/>
    <lineage>
        <taxon>Eukaryota</taxon>
        <taxon>Metazoa</taxon>
        <taxon>Spiralia</taxon>
        <taxon>Lophotrochozoa</taxon>
        <taxon>Platyhelminthes</taxon>
        <taxon>Trematoda</taxon>
        <taxon>Digenea</taxon>
        <taxon>Plagiorchiida</taxon>
        <taxon>Echinostomata</taxon>
        <taxon>Echinostomatoidea</taxon>
        <taxon>Fasciolidae</taxon>
        <taxon>Fasciola</taxon>
    </lineage>
</organism>
<dbReference type="PROSITE" id="PS51050">
    <property type="entry name" value="ZF_CW"/>
    <property type="match status" value="1"/>
</dbReference>
<dbReference type="InterPro" id="IPR011124">
    <property type="entry name" value="Znf_CW"/>
</dbReference>
<dbReference type="GO" id="GO:0005634">
    <property type="term" value="C:nucleus"/>
    <property type="evidence" value="ECO:0007669"/>
    <property type="project" value="TreeGrafter"/>
</dbReference>
<gene>
    <name evidence="6" type="ORF">D915_003326</name>
</gene>
<dbReference type="InterPro" id="IPR000313">
    <property type="entry name" value="PWWP_dom"/>
</dbReference>
<dbReference type="InterPro" id="IPR042778">
    <property type="entry name" value="ZCWPW1/ZCWPW2"/>
</dbReference>
<dbReference type="PANTHER" id="PTHR15999">
    <property type="entry name" value="ZINC FINGER CW-TYPE PWWP DOMAIN PROTEIN 1"/>
    <property type="match status" value="1"/>
</dbReference>
<dbReference type="Pfam" id="PF00855">
    <property type="entry name" value="PWWP"/>
    <property type="match status" value="1"/>
</dbReference>
<evidence type="ECO:0000256" key="1">
    <source>
        <dbReference type="ARBA" id="ARBA00022723"/>
    </source>
</evidence>
<keyword evidence="1" id="KW-0479">Metal-binding</keyword>
<feature type="domain" description="PWWP" evidence="4">
    <location>
        <begin position="102"/>
        <end position="167"/>
    </location>
</feature>
<evidence type="ECO:0000256" key="2">
    <source>
        <dbReference type="ARBA" id="ARBA00022771"/>
    </source>
</evidence>
<proteinExistence type="predicted"/>
<evidence type="ECO:0000259" key="5">
    <source>
        <dbReference type="PROSITE" id="PS51050"/>
    </source>
</evidence>
<evidence type="ECO:0000259" key="4">
    <source>
        <dbReference type="PROSITE" id="PS50812"/>
    </source>
</evidence>
<protein>
    <submittedName>
        <fullName evidence="6">Zinc finger CW-type PWWP domain protein 1</fullName>
    </submittedName>
</protein>
<feature type="domain" description="CW-type" evidence="5">
    <location>
        <begin position="21"/>
        <end position="88"/>
    </location>
</feature>
<accession>A0A4E0RWB4</accession>
<keyword evidence="7" id="KW-1185">Reference proteome</keyword>
<dbReference type="PANTHER" id="PTHR15999:SF2">
    <property type="entry name" value="ZINC FINGER CW-TYPE PWWP DOMAIN PROTEIN 1"/>
    <property type="match status" value="1"/>
</dbReference>
<dbReference type="EMBL" id="JXXN02000983">
    <property type="protein sequence ID" value="THD25807.1"/>
    <property type="molecule type" value="Genomic_DNA"/>
</dbReference>
<dbReference type="PROSITE" id="PS50812">
    <property type="entry name" value="PWWP"/>
    <property type="match status" value="1"/>
</dbReference>
<comment type="caution">
    <text evidence="6">The sequence shown here is derived from an EMBL/GenBank/DDBJ whole genome shotgun (WGS) entry which is preliminary data.</text>
</comment>
<dbReference type="Gene3D" id="3.30.40.100">
    <property type="match status" value="1"/>
</dbReference>
<dbReference type="GO" id="GO:0008270">
    <property type="term" value="F:zinc ion binding"/>
    <property type="evidence" value="ECO:0007669"/>
    <property type="project" value="UniProtKB-KW"/>
</dbReference>
<evidence type="ECO:0000313" key="7">
    <source>
        <dbReference type="Proteomes" id="UP000230066"/>
    </source>
</evidence>
<keyword evidence="3" id="KW-0862">Zinc</keyword>
<evidence type="ECO:0000313" key="6">
    <source>
        <dbReference type="EMBL" id="THD25807.1"/>
    </source>
</evidence>
<dbReference type="AlphaFoldDB" id="A0A4E0RWB4"/>
<reference evidence="6" key="1">
    <citation type="submission" date="2019-03" db="EMBL/GenBank/DDBJ databases">
        <title>Improved annotation for the trematode Fasciola hepatica.</title>
        <authorList>
            <person name="Choi Y.-J."/>
            <person name="Martin J."/>
            <person name="Mitreva M."/>
        </authorList>
    </citation>
    <scope>NUCLEOTIDE SEQUENCE [LARGE SCALE GENOMIC DNA]</scope>
</reference>
<keyword evidence="2" id="KW-0863">Zinc-finger</keyword>
<sequence length="486" mass="54842">MRRKALKNSRNSEVEVNNPSDALPGTWVECYRCKKWRYLPTVHDPSQLSSNWHCALQSDDEHREQTGSPSGLTIPYKDPCAVPQGPIPDPIRDEYIYTQFSVGSVVWAKIQGYPEWPAMVYYSANGRYAEYDSVTRQVSHYHVVFLDPTCSTTSRVAVNKVRTFHSMKELQHKRGPKTHFRRILAAAQEAEDALKLPIQTRINVYGYDYEKECSFRSPKPCPVKRSRGRPRHHLQPLENEVSSANLTRTECTQTGVALDEQMEKWPLSSTQKPCSLRRPRGRQRRRMRPLENEVTSTGFAQTGFKQNCVTLGKQISKCPLSSTRWNANGRCHASRDPNTPVPTNGGSSCDAVRILTSSSAVNQAPLQSPISSCPSPLFLQLADDDQYLIAQDLSVRPNADREKSLETTLEPRKLEEPIHTYPQTIGAITDHLQLAFEELKWYALSRSRATMGSDQFSPVVSLNTTGPKWSLSQVPFGSQLIPVRLG</sequence>
<dbReference type="SUPFAM" id="SSF63748">
    <property type="entry name" value="Tudor/PWWP/MBT"/>
    <property type="match status" value="1"/>
</dbReference>
<evidence type="ECO:0000256" key="3">
    <source>
        <dbReference type="ARBA" id="ARBA00022833"/>
    </source>
</evidence>
<dbReference type="Proteomes" id="UP000230066">
    <property type="component" value="Unassembled WGS sequence"/>
</dbReference>
<dbReference type="Pfam" id="PF07496">
    <property type="entry name" value="zf-CW"/>
    <property type="match status" value="1"/>
</dbReference>
<dbReference type="Gene3D" id="2.30.30.140">
    <property type="match status" value="1"/>
</dbReference>
<name>A0A4E0RWB4_FASHE</name>